<dbReference type="Proteomes" id="UP000038045">
    <property type="component" value="Unplaced"/>
</dbReference>
<proteinExistence type="predicted"/>
<evidence type="ECO:0000313" key="2">
    <source>
        <dbReference type="Proteomes" id="UP000038045"/>
    </source>
</evidence>
<evidence type="ECO:0000313" key="3">
    <source>
        <dbReference type="WBParaSite" id="PTRK_0000922700.1"/>
    </source>
</evidence>
<feature type="compositionally biased region" description="Acidic residues" evidence="1">
    <location>
        <begin position="30"/>
        <end position="59"/>
    </location>
</feature>
<feature type="region of interest" description="Disordered" evidence="1">
    <location>
        <begin position="1"/>
        <end position="65"/>
    </location>
</feature>
<accession>A0A0N4ZLI0</accession>
<organism evidence="2 3">
    <name type="scientific">Parastrongyloides trichosuri</name>
    <name type="common">Possum-specific nematode worm</name>
    <dbReference type="NCBI Taxonomy" id="131310"/>
    <lineage>
        <taxon>Eukaryota</taxon>
        <taxon>Metazoa</taxon>
        <taxon>Ecdysozoa</taxon>
        <taxon>Nematoda</taxon>
        <taxon>Chromadorea</taxon>
        <taxon>Rhabditida</taxon>
        <taxon>Tylenchina</taxon>
        <taxon>Panagrolaimomorpha</taxon>
        <taxon>Strongyloidoidea</taxon>
        <taxon>Strongyloididae</taxon>
        <taxon>Parastrongyloides</taxon>
    </lineage>
</organism>
<sequence>MRLEHSYDRVDLVRGGSKDRESSPDSLFPSDEEDAFDQGEVIETDPEVEEDQEIDDEEDFKTGEPSIIEAKACGSRKKIIKAAATCAKYLADEVDLTSFLRGHSGATSAQIYDRYRAIKMGMKAVPRMRDLEKEYIEGVDDPVSKFFIDGKLNLNLIPVDLKEILENDADAVDIDEVTDLEKVEEVKKFDAESSNQTDDEEAVDPDLPLKPISVLTSRGMIIGQKVGEAEEAIGSLKVPMYL</sequence>
<reference evidence="3" key="1">
    <citation type="submission" date="2017-02" db="UniProtKB">
        <authorList>
            <consortium name="WormBaseParasite"/>
        </authorList>
    </citation>
    <scope>IDENTIFICATION</scope>
</reference>
<evidence type="ECO:0000256" key="1">
    <source>
        <dbReference type="SAM" id="MobiDB-lite"/>
    </source>
</evidence>
<name>A0A0N4ZLI0_PARTI</name>
<dbReference type="WBParaSite" id="PTRK_0000922700.1">
    <property type="protein sequence ID" value="PTRK_0000922700.1"/>
    <property type="gene ID" value="PTRK_0000922700"/>
</dbReference>
<feature type="compositionally biased region" description="Basic and acidic residues" evidence="1">
    <location>
        <begin position="1"/>
        <end position="23"/>
    </location>
</feature>
<protein>
    <submittedName>
        <fullName evidence="3">BRF1 domain-containing protein</fullName>
    </submittedName>
</protein>
<dbReference type="AlphaFoldDB" id="A0A0N4ZLI0"/>
<feature type="region of interest" description="Disordered" evidence="1">
    <location>
        <begin position="188"/>
        <end position="207"/>
    </location>
</feature>
<keyword evidence="2" id="KW-1185">Reference proteome</keyword>